<sequence length="159" mass="15306">MSSITRRKALGVAAGAAGAAAGLALAGRAAAATAHTAATTTGPSAPGSFDEVYLGRRIKGGQAQGGGHHGGSQGTGHGDGHGGSHGSGHGGSHGSGHGGSHGGGYTVTIDGEELHVMQNADGTWISVISHYEPVATPKAAARAAVRELQGAPLVPLALN</sequence>
<reference evidence="6 7" key="1">
    <citation type="submission" date="2023-09" db="EMBL/GenBank/DDBJ databases">
        <title>Complete genome of Streptomyces roseicoloratus T14.</title>
        <authorList>
            <person name="Bashizi T."/>
            <person name="Kim M.-J."/>
            <person name="Lee G."/>
            <person name="Tagele S.B."/>
            <person name="Shin J.-H."/>
        </authorList>
    </citation>
    <scope>NUCLEOTIDE SEQUENCE [LARGE SCALE GENOMIC DNA]</scope>
    <source>
        <strain evidence="6 7">T14</strain>
    </source>
</reference>
<keyword evidence="7" id="KW-1185">Reference proteome</keyword>
<evidence type="ECO:0000256" key="1">
    <source>
        <dbReference type="ARBA" id="ARBA00009871"/>
    </source>
</evidence>
<dbReference type="Proteomes" id="UP001250858">
    <property type="component" value="Chromosome"/>
</dbReference>
<accession>A0ABY9S067</accession>
<evidence type="ECO:0000256" key="2">
    <source>
        <dbReference type="ARBA" id="ARBA00022729"/>
    </source>
</evidence>
<dbReference type="EMBL" id="CP133762">
    <property type="protein sequence ID" value="WMX47338.1"/>
    <property type="molecule type" value="Genomic_DNA"/>
</dbReference>
<dbReference type="InterPro" id="IPR010928">
    <property type="entry name" value="MelC1"/>
</dbReference>
<evidence type="ECO:0000313" key="7">
    <source>
        <dbReference type="Proteomes" id="UP001250858"/>
    </source>
</evidence>
<dbReference type="NCBIfam" id="NF047833">
    <property type="entry name" value="TyroCdyMelC1"/>
    <property type="match status" value="1"/>
</dbReference>
<evidence type="ECO:0000256" key="4">
    <source>
        <dbReference type="SAM" id="MobiDB-lite"/>
    </source>
</evidence>
<feature type="signal peptide" evidence="5">
    <location>
        <begin position="1"/>
        <end position="31"/>
    </location>
</feature>
<comment type="similarity">
    <text evidence="1">Belongs to the melC1 family.</text>
</comment>
<gene>
    <name evidence="6" type="ORF">RGF97_24400</name>
</gene>
<keyword evidence="3" id="KW-0186">Copper</keyword>
<feature type="compositionally biased region" description="Gly residues" evidence="4">
    <location>
        <begin position="62"/>
        <end position="105"/>
    </location>
</feature>
<feature type="region of interest" description="Disordered" evidence="4">
    <location>
        <begin position="58"/>
        <end position="107"/>
    </location>
</feature>
<protein>
    <submittedName>
        <fullName evidence="6">Tyrosinase family oxidase copper chaperone</fullName>
    </submittedName>
</protein>
<evidence type="ECO:0000256" key="3">
    <source>
        <dbReference type="ARBA" id="ARBA00023008"/>
    </source>
</evidence>
<dbReference type="InterPro" id="IPR023199">
    <property type="entry name" value="GriE/MELC1_sf"/>
</dbReference>
<dbReference type="PROSITE" id="PS51318">
    <property type="entry name" value="TAT"/>
    <property type="match status" value="1"/>
</dbReference>
<dbReference type="Gene3D" id="3.30.1880.10">
    <property type="entry name" value="protein ne1242 domain like"/>
    <property type="match status" value="1"/>
</dbReference>
<organism evidence="6 7">
    <name type="scientific">Streptomyces roseicoloratus</name>
    <dbReference type="NCBI Taxonomy" id="2508722"/>
    <lineage>
        <taxon>Bacteria</taxon>
        <taxon>Bacillati</taxon>
        <taxon>Actinomycetota</taxon>
        <taxon>Actinomycetes</taxon>
        <taxon>Kitasatosporales</taxon>
        <taxon>Streptomycetaceae</taxon>
        <taxon>Streptomyces</taxon>
    </lineage>
</organism>
<dbReference type="InterPro" id="IPR006311">
    <property type="entry name" value="TAT_signal"/>
</dbReference>
<name>A0ABY9S067_9ACTN</name>
<dbReference type="Pfam" id="PF06236">
    <property type="entry name" value="MelC1"/>
    <property type="match status" value="1"/>
</dbReference>
<feature type="chain" id="PRO_5047549620" evidence="5">
    <location>
        <begin position="32"/>
        <end position="159"/>
    </location>
</feature>
<dbReference type="RefSeq" id="WP_309549415.1">
    <property type="nucleotide sequence ID" value="NZ_CP133762.1"/>
</dbReference>
<proteinExistence type="inferred from homology"/>
<evidence type="ECO:0000256" key="5">
    <source>
        <dbReference type="SAM" id="SignalP"/>
    </source>
</evidence>
<keyword evidence="2 5" id="KW-0732">Signal</keyword>
<evidence type="ECO:0000313" key="6">
    <source>
        <dbReference type="EMBL" id="WMX47338.1"/>
    </source>
</evidence>